<feature type="compositionally biased region" description="Basic and acidic residues" evidence="7">
    <location>
        <begin position="523"/>
        <end position="536"/>
    </location>
</feature>
<accession>A0A9P5NYD2</accession>
<dbReference type="Gene3D" id="3.30.200.20">
    <property type="entry name" value="Phosphorylase Kinase, domain 1"/>
    <property type="match status" value="1"/>
</dbReference>
<dbReference type="Gene3D" id="1.10.510.10">
    <property type="entry name" value="Transferase(Phosphotransferase) domain 1"/>
    <property type="match status" value="1"/>
</dbReference>
<evidence type="ECO:0000256" key="4">
    <source>
        <dbReference type="ARBA" id="ARBA00022777"/>
    </source>
</evidence>
<feature type="region of interest" description="Disordered" evidence="7">
    <location>
        <begin position="756"/>
        <end position="823"/>
    </location>
</feature>
<evidence type="ECO:0000313" key="10">
    <source>
        <dbReference type="Proteomes" id="UP000724874"/>
    </source>
</evidence>
<dbReference type="AlphaFoldDB" id="A0A9P5NYD2"/>
<dbReference type="GO" id="GO:0005524">
    <property type="term" value="F:ATP binding"/>
    <property type="evidence" value="ECO:0007669"/>
    <property type="project" value="UniProtKB-UniRule"/>
</dbReference>
<evidence type="ECO:0000313" key="9">
    <source>
        <dbReference type="EMBL" id="KAF8910538.1"/>
    </source>
</evidence>
<dbReference type="OrthoDB" id="68483at2759"/>
<dbReference type="InterPro" id="IPR011009">
    <property type="entry name" value="Kinase-like_dom_sf"/>
</dbReference>
<feature type="compositionally biased region" description="Acidic residues" evidence="7">
    <location>
        <begin position="812"/>
        <end position="823"/>
    </location>
</feature>
<dbReference type="GO" id="GO:0004674">
    <property type="term" value="F:protein serine/threonine kinase activity"/>
    <property type="evidence" value="ECO:0007669"/>
    <property type="project" value="UniProtKB-KW"/>
</dbReference>
<dbReference type="InterPro" id="IPR000719">
    <property type="entry name" value="Prot_kinase_dom"/>
</dbReference>
<feature type="binding site" evidence="6">
    <location>
        <position position="83"/>
    </location>
    <ligand>
        <name>ATP</name>
        <dbReference type="ChEBI" id="CHEBI:30616"/>
    </ligand>
</feature>
<organism evidence="9 10">
    <name type="scientific">Gymnopilus junonius</name>
    <name type="common">Spectacular rustgill mushroom</name>
    <name type="synonym">Gymnopilus spectabilis subsp. junonius</name>
    <dbReference type="NCBI Taxonomy" id="109634"/>
    <lineage>
        <taxon>Eukaryota</taxon>
        <taxon>Fungi</taxon>
        <taxon>Dikarya</taxon>
        <taxon>Basidiomycota</taxon>
        <taxon>Agaricomycotina</taxon>
        <taxon>Agaricomycetes</taxon>
        <taxon>Agaricomycetidae</taxon>
        <taxon>Agaricales</taxon>
        <taxon>Agaricineae</taxon>
        <taxon>Hymenogastraceae</taxon>
        <taxon>Gymnopilus</taxon>
    </lineage>
</organism>
<evidence type="ECO:0000256" key="3">
    <source>
        <dbReference type="ARBA" id="ARBA00022741"/>
    </source>
</evidence>
<dbReference type="Pfam" id="PF00069">
    <property type="entry name" value="Pkinase"/>
    <property type="match status" value="2"/>
</dbReference>
<dbReference type="Proteomes" id="UP000724874">
    <property type="component" value="Unassembled WGS sequence"/>
</dbReference>
<dbReference type="SMART" id="SM00220">
    <property type="entry name" value="S_TKc"/>
    <property type="match status" value="1"/>
</dbReference>
<keyword evidence="2" id="KW-0808">Transferase</keyword>
<feature type="compositionally biased region" description="Basic residues" evidence="7">
    <location>
        <begin position="537"/>
        <end position="550"/>
    </location>
</feature>
<dbReference type="PROSITE" id="PS50011">
    <property type="entry name" value="PROTEIN_KINASE_DOM"/>
    <property type="match status" value="1"/>
</dbReference>
<feature type="compositionally biased region" description="Polar residues" evidence="7">
    <location>
        <begin position="498"/>
        <end position="520"/>
    </location>
</feature>
<sequence length="823" mass="90872">MSAYTVPLDPQSSAQTIFDPQGEVLTTKHFDAYYDESSRPMINNYVRHVKVGGGQHGDVYLCYQINTRLPSGHPQRRIPVAMKSVKRNNPRAEQYRVMRQRNQQLPQSEHTPMVDRLNTTEAKIKREIAIMKKLRHPHVVRLYEVIDDRVIEKIYMVMEYLGGGEVKWRDDNNRPVLTVAQTRRILRDAVLGLEYLHYQGIIHRDIKPANLLWTEDRRQVKIGDFGVSHFSYAQRLAAAGGQDEDDDPYDPILLDESGLTRRAGTPAFFAPEVIFEHTHGVAGSISLNSSALQSSSSLLPSSTSASPPGTERPPINKAIDIWALGVTLYCLLFGTTPFVAVQSASSHGSEYSLYNSICNDDWPAPSTMGYDRLPTGGRHPHPDSEGASIIHLLDHFLQKDQRLRITLDDVKKQPWILKGLAEPRNWLQITSPTATKIDVSVNETSDAMSVVLFRWRWGGKLARHVSSLFRRPGGPRLSEQPPPEDDSGAFPDAVVSDPQGQWNRFTTAQGPSGVGSSPTIGLTKRDKGKAKAEAPRTLKRPSSKGSKSLRAKSIDREQGALQGSALKARRGSESKIVDRSTSGTSSPPAKQGEKKTRFAGFFQISNWRPTKFSSAQAPSSSQYAQSHTTGTMGGIGVGMLGGAPGASSQTPNTRRSEEALRYYRLPADANESGNLTAARRASSWGQGDDKEFTEIVSVQSVGQELNEHTMNVGAGGVSRDRIMVPVAGPSTLAKTNEPALSPVPIEQHFDDEFEQYGHPVYDGSSTIGSVVDNDSASWQRGSELEEAVEYDYSSEEEENGVMFSPRRHANSDDPELEYMPEEH</sequence>
<keyword evidence="4 9" id="KW-0418">Kinase</keyword>
<dbReference type="PANTHER" id="PTHR43895:SF152">
    <property type="entry name" value="SERINE_THREONINE-PROTEIN KINASE TOS3"/>
    <property type="match status" value="1"/>
</dbReference>
<evidence type="ECO:0000256" key="5">
    <source>
        <dbReference type="ARBA" id="ARBA00022840"/>
    </source>
</evidence>
<dbReference type="InterPro" id="IPR017441">
    <property type="entry name" value="Protein_kinase_ATP_BS"/>
</dbReference>
<evidence type="ECO:0000256" key="2">
    <source>
        <dbReference type="ARBA" id="ARBA00022679"/>
    </source>
</evidence>
<reference evidence="9" key="1">
    <citation type="submission" date="2020-11" db="EMBL/GenBank/DDBJ databases">
        <authorList>
            <consortium name="DOE Joint Genome Institute"/>
            <person name="Ahrendt S."/>
            <person name="Riley R."/>
            <person name="Andreopoulos W."/>
            <person name="LaButti K."/>
            <person name="Pangilinan J."/>
            <person name="Ruiz-duenas F.J."/>
            <person name="Barrasa J.M."/>
            <person name="Sanchez-Garcia M."/>
            <person name="Camarero S."/>
            <person name="Miyauchi S."/>
            <person name="Serrano A."/>
            <person name="Linde D."/>
            <person name="Babiker R."/>
            <person name="Drula E."/>
            <person name="Ayuso-Fernandez I."/>
            <person name="Pacheco R."/>
            <person name="Padilla G."/>
            <person name="Ferreira P."/>
            <person name="Barriuso J."/>
            <person name="Kellner H."/>
            <person name="Castanera R."/>
            <person name="Alfaro M."/>
            <person name="Ramirez L."/>
            <person name="Pisabarro A.G."/>
            <person name="Kuo A."/>
            <person name="Tritt A."/>
            <person name="Lipzen A."/>
            <person name="He G."/>
            <person name="Yan M."/>
            <person name="Ng V."/>
            <person name="Cullen D."/>
            <person name="Martin F."/>
            <person name="Rosso M.-N."/>
            <person name="Henrissat B."/>
            <person name="Hibbett D."/>
            <person name="Martinez A.T."/>
            <person name="Grigoriev I.V."/>
        </authorList>
    </citation>
    <scope>NUCLEOTIDE SEQUENCE</scope>
    <source>
        <strain evidence="9">AH 44721</strain>
    </source>
</reference>
<proteinExistence type="predicted"/>
<protein>
    <submittedName>
        <fullName evidence="9">Kinase-like domain-containing protein</fullName>
    </submittedName>
</protein>
<dbReference type="GO" id="GO:0007165">
    <property type="term" value="P:signal transduction"/>
    <property type="evidence" value="ECO:0007669"/>
    <property type="project" value="TreeGrafter"/>
</dbReference>
<keyword evidence="1" id="KW-0723">Serine/threonine-protein kinase</keyword>
<comment type="caution">
    <text evidence="9">The sequence shown here is derived from an EMBL/GenBank/DDBJ whole genome shotgun (WGS) entry which is preliminary data.</text>
</comment>
<dbReference type="EMBL" id="JADNYJ010000006">
    <property type="protein sequence ID" value="KAF8910538.1"/>
    <property type="molecule type" value="Genomic_DNA"/>
</dbReference>
<feature type="compositionally biased region" description="Polar residues" evidence="7">
    <location>
        <begin position="579"/>
        <end position="588"/>
    </location>
</feature>
<dbReference type="PANTHER" id="PTHR43895">
    <property type="entry name" value="CALCIUM/CALMODULIN-DEPENDENT PROTEIN KINASE KINASE-RELATED"/>
    <property type="match status" value="1"/>
</dbReference>
<feature type="domain" description="Protein kinase" evidence="8">
    <location>
        <begin position="45"/>
        <end position="416"/>
    </location>
</feature>
<keyword evidence="5 6" id="KW-0067">ATP-binding</keyword>
<keyword evidence="3 6" id="KW-0547">Nucleotide-binding</keyword>
<feature type="compositionally biased region" description="Polar residues" evidence="7">
    <location>
        <begin position="763"/>
        <end position="780"/>
    </location>
</feature>
<dbReference type="PROSITE" id="PS00107">
    <property type="entry name" value="PROTEIN_KINASE_ATP"/>
    <property type="match status" value="1"/>
</dbReference>
<feature type="region of interest" description="Disordered" evidence="7">
    <location>
        <begin position="469"/>
        <end position="595"/>
    </location>
</feature>
<dbReference type="SUPFAM" id="SSF56112">
    <property type="entry name" value="Protein kinase-like (PK-like)"/>
    <property type="match status" value="1"/>
</dbReference>
<evidence type="ECO:0000256" key="7">
    <source>
        <dbReference type="SAM" id="MobiDB-lite"/>
    </source>
</evidence>
<evidence type="ECO:0000256" key="6">
    <source>
        <dbReference type="PROSITE-ProRule" id="PRU10141"/>
    </source>
</evidence>
<feature type="compositionally biased region" description="Acidic residues" evidence="7">
    <location>
        <begin position="784"/>
        <end position="799"/>
    </location>
</feature>
<keyword evidence="10" id="KW-1185">Reference proteome</keyword>
<gene>
    <name evidence="9" type="ORF">CPB84DRAFT_1842539</name>
</gene>
<name>A0A9P5NYD2_GYMJU</name>
<evidence type="ECO:0000256" key="1">
    <source>
        <dbReference type="ARBA" id="ARBA00022527"/>
    </source>
</evidence>
<evidence type="ECO:0000259" key="8">
    <source>
        <dbReference type="PROSITE" id="PS50011"/>
    </source>
</evidence>
<dbReference type="CDD" id="cd14008">
    <property type="entry name" value="STKc_LKB1_CaMKK"/>
    <property type="match status" value="1"/>
</dbReference>